<name>A0A392W1T6_9FABA</name>
<reference evidence="1 2" key="1">
    <citation type="journal article" date="2018" name="Front. Plant Sci.">
        <title>Red Clover (Trifolium pratense) and Zigzag Clover (T. medium) - A Picture of Genomic Similarities and Differences.</title>
        <authorList>
            <person name="Dluhosova J."/>
            <person name="Istvanek J."/>
            <person name="Nedelnik J."/>
            <person name="Repkova J."/>
        </authorList>
    </citation>
    <scope>NUCLEOTIDE SEQUENCE [LARGE SCALE GENOMIC DNA]</scope>
    <source>
        <strain evidence="2">cv. 10/8</strain>
        <tissue evidence="1">Leaf</tissue>
    </source>
</reference>
<dbReference type="Proteomes" id="UP000265520">
    <property type="component" value="Unassembled WGS sequence"/>
</dbReference>
<sequence>MDVGVGQSSMACILEGSGWTPAIETIWP</sequence>
<accession>A0A392W1T6</accession>
<feature type="non-terminal residue" evidence="1">
    <location>
        <position position="28"/>
    </location>
</feature>
<protein>
    <submittedName>
        <fullName evidence="1">Uncharacterized protein</fullName>
    </submittedName>
</protein>
<keyword evidence="2" id="KW-1185">Reference proteome</keyword>
<evidence type="ECO:0000313" key="1">
    <source>
        <dbReference type="EMBL" id="MCI93683.1"/>
    </source>
</evidence>
<dbReference type="EMBL" id="LXQA011335885">
    <property type="protein sequence ID" value="MCI93683.1"/>
    <property type="molecule type" value="Genomic_DNA"/>
</dbReference>
<comment type="caution">
    <text evidence="1">The sequence shown here is derived from an EMBL/GenBank/DDBJ whole genome shotgun (WGS) entry which is preliminary data.</text>
</comment>
<evidence type="ECO:0000313" key="2">
    <source>
        <dbReference type="Proteomes" id="UP000265520"/>
    </source>
</evidence>
<organism evidence="1 2">
    <name type="scientific">Trifolium medium</name>
    <dbReference type="NCBI Taxonomy" id="97028"/>
    <lineage>
        <taxon>Eukaryota</taxon>
        <taxon>Viridiplantae</taxon>
        <taxon>Streptophyta</taxon>
        <taxon>Embryophyta</taxon>
        <taxon>Tracheophyta</taxon>
        <taxon>Spermatophyta</taxon>
        <taxon>Magnoliopsida</taxon>
        <taxon>eudicotyledons</taxon>
        <taxon>Gunneridae</taxon>
        <taxon>Pentapetalae</taxon>
        <taxon>rosids</taxon>
        <taxon>fabids</taxon>
        <taxon>Fabales</taxon>
        <taxon>Fabaceae</taxon>
        <taxon>Papilionoideae</taxon>
        <taxon>50 kb inversion clade</taxon>
        <taxon>NPAAA clade</taxon>
        <taxon>Hologalegina</taxon>
        <taxon>IRL clade</taxon>
        <taxon>Trifolieae</taxon>
        <taxon>Trifolium</taxon>
    </lineage>
</organism>
<dbReference type="AlphaFoldDB" id="A0A392W1T6"/>
<proteinExistence type="predicted"/>